<accession>A0A814XTV5</accession>
<dbReference type="SUPFAM" id="SSF53474">
    <property type="entry name" value="alpha/beta-Hydrolases"/>
    <property type="match status" value="1"/>
</dbReference>
<name>A0A814XTV5_9BILA</name>
<protein>
    <recommendedName>
        <fullName evidence="1">Serine aminopeptidase S33 domain-containing protein</fullName>
    </recommendedName>
</protein>
<dbReference type="Proteomes" id="UP000663829">
    <property type="component" value="Unassembled WGS sequence"/>
</dbReference>
<organism evidence="3 6">
    <name type="scientific">Didymodactylos carnosus</name>
    <dbReference type="NCBI Taxonomy" id="1234261"/>
    <lineage>
        <taxon>Eukaryota</taxon>
        <taxon>Metazoa</taxon>
        <taxon>Spiralia</taxon>
        <taxon>Gnathifera</taxon>
        <taxon>Rotifera</taxon>
        <taxon>Eurotatoria</taxon>
        <taxon>Bdelloidea</taxon>
        <taxon>Philodinida</taxon>
        <taxon>Philodinidae</taxon>
        <taxon>Didymodactylos</taxon>
    </lineage>
</organism>
<dbReference type="EMBL" id="CAJNOK010011645">
    <property type="protein sequence ID" value="CAF1144896.1"/>
    <property type="molecule type" value="Genomic_DNA"/>
</dbReference>
<reference evidence="3" key="1">
    <citation type="submission" date="2021-02" db="EMBL/GenBank/DDBJ databases">
        <authorList>
            <person name="Nowell W R."/>
        </authorList>
    </citation>
    <scope>NUCLEOTIDE SEQUENCE</scope>
</reference>
<feature type="domain" description="Serine aminopeptidase S33" evidence="1">
    <location>
        <begin position="28"/>
        <end position="267"/>
    </location>
</feature>
<dbReference type="EMBL" id="CAJOBC010009278">
    <property type="protein sequence ID" value="CAF3983747.1"/>
    <property type="molecule type" value="Genomic_DNA"/>
</dbReference>
<gene>
    <name evidence="3" type="ORF">GPM918_LOCUS24651</name>
    <name evidence="2" type="ORF">OVA965_LOCUS21311</name>
    <name evidence="5" type="ORF">SRO942_LOCUS24655</name>
    <name evidence="4" type="ORF">TMI583_LOCUS21940</name>
</gene>
<dbReference type="EMBL" id="CAJNOQ010009274">
    <property type="protein sequence ID" value="CAF1220278.1"/>
    <property type="molecule type" value="Genomic_DNA"/>
</dbReference>
<evidence type="ECO:0000313" key="6">
    <source>
        <dbReference type="Proteomes" id="UP000663829"/>
    </source>
</evidence>
<keyword evidence="6" id="KW-1185">Reference proteome</keyword>
<dbReference type="OrthoDB" id="2498029at2759"/>
<dbReference type="Proteomes" id="UP000682733">
    <property type="component" value="Unassembled WGS sequence"/>
</dbReference>
<comment type="caution">
    <text evidence="3">The sequence shown here is derived from an EMBL/GenBank/DDBJ whole genome shotgun (WGS) entry which is preliminary data.</text>
</comment>
<evidence type="ECO:0000259" key="1">
    <source>
        <dbReference type="Pfam" id="PF12146"/>
    </source>
</evidence>
<dbReference type="InterPro" id="IPR051044">
    <property type="entry name" value="MAG_DAG_Lipase"/>
</dbReference>
<dbReference type="Proteomes" id="UP000677228">
    <property type="component" value="Unassembled WGS sequence"/>
</dbReference>
<dbReference type="InterPro" id="IPR029058">
    <property type="entry name" value="AB_hydrolase_fold"/>
</dbReference>
<dbReference type="EMBL" id="CAJOBA010028392">
    <property type="protein sequence ID" value="CAF3945400.1"/>
    <property type="molecule type" value="Genomic_DNA"/>
</dbReference>
<dbReference type="AlphaFoldDB" id="A0A814XTV5"/>
<dbReference type="Pfam" id="PF12146">
    <property type="entry name" value="Hydrolase_4"/>
    <property type="match status" value="1"/>
</dbReference>
<evidence type="ECO:0000313" key="5">
    <source>
        <dbReference type="EMBL" id="CAF3983747.1"/>
    </source>
</evidence>
<evidence type="ECO:0000313" key="4">
    <source>
        <dbReference type="EMBL" id="CAF3945400.1"/>
    </source>
</evidence>
<dbReference type="Proteomes" id="UP000681722">
    <property type="component" value="Unassembled WGS sequence"/>
</dbReference>
<dbReference type="Gene3D" id="3.40.50.1820">
    <property type="entry name" value="alpha/beta hydrolase"/>
    <property type="match status" value="1"/>
</dbReference>
<evidence type="ECO:0000313" key="2">
    <source>
        <dbReference type="EMBL" id="CAF1144896.1"/>
    </source>
</evidence>
<dbReference type="PANTHER" id="PTHR11614">
    <property type="entry name" value="PHOSPHOLIPASE-RELATED"/>
    <property type="match status" value="1"/>
</dbReference>
<evidence type="ECO:0000313" key="3">
    <source>
        <dbReference type="EMBL" id="CAF1220278.1"/>
    </source>
</evidence>
<sequence length="286" mass="32931">MADDTLDCIYYSPYDRLKLCCTNWRVENARAVVLVVHGYGEHCKRYKHVATYFNQHHIAFVGFDFRGHGLSDGEQGFAPHLNALLDDLEAIVAKVRDDFYPDIPLILYGHGTGSVIMLSHLVRRPRPGLACAALVVSTPSMCLNKRPKQRHLFLARAFSNLAPHFRLPVAGNYRNIYANDPDVVEAYRNDPKVHDRWPASSIAMYLEVGKMLEKTTVQFPCPTLIQHGTADKITPLSDVRKWVRDRARGDVIYKEWVDYFHELHNDLGKEELFDYIRAWLEQKLHI</sequence>
<proteinExistence type="predicted"/>
<dbReference type="InterPro" id="IPR022742">
    <property type="entry name" value="Hydrolase_4"/>
</dbReference>